<accession>A0A7S0G8B0</accession>
<dbReference type="AlphaFoldDB" id="A0A7S0G8B0"/>
<keyword evidence="1" id="KW-0812">Transmembrane</keyword>
<proteinExistence type="predicted"/>
<evidence type="ECO:0000313" key="2">
    <source>
        <dbReference type="EMBL" id="CAD8408171.1"/>
    </source>
</evidence>
<gene>
    <name evidence="2" type="ORF">PINE0816_LOCUS4291</name>
</gene>
<evidence type="ECO:0000256" key="1">
    <source>
        <dbReference type="SAM" id="Phobius"/>
    </source>
</evidence>
<feature type="transmembrane region" description="Helical" evidence="1">
    <location>
        <begin position="94"/>
        <end position="115"/>
    </location>
</feature>
<feature type="transmembrane region" description="Helical" evidence="1">
    <location>
        <begin position="36"/>
        <end position="53"/>
    </location>
</feature>
<reference evidence="2" key="1">
    <citation type="submission" date="2021-01" db="EMBL/GenBank/DDBJ databases">
        <authorList>
            <person name="Corre E."/>
            <person name="Pelletier E."/>
            <person name="Niang G."/>
            <person name="Scheremetjew M."/>
            <person name="Finn R."/>
            <person name="Kale V."/>
            <person name="Holt S."/>
            <person name="Cochrane G."/>
            <person name="Meng A."/>
            <person name="Brown T."/>
            <person name="Cohen L."/>
        </authorList>
    </citation>
    <scope>NUCLEOTIDE SEQUENCE</scope>
    <source>
        <strain evidence="2">CCAP1064/1</strain>
    </source>
</reference>
<sequence length="124" mass="14049">MIILVHFYRRPIKTYPLHASCLAYCMHKGRVHETNAFFGVFTFLLISQVVSAMRYMSTQPLSHSIPLSAMLLSTDILCHAMMESPFPTTFLPALLLQRLTLAGIATNILHGVVYVQRRKKQVGE</sequence>
<keyword evidence="1" id="KW-0472">Membrane</keyword>
<keyword evidence="1" id="KW-1133">Transmembrane helix</keyword>
<name>A0A7S0G8B0_9STRA</name>
<protein>
    <submittedName>
        <fullName evidence="2">Uncharacterized protein</fullName>
    </submittedName>
</protein>
<dbReference type="EMBL" id="HBEL01008957">
    <property type="protein sequence ID" value="CAD8408171.1"/>
    <property type="molecule type" value="Transcribed_RNA"/>
</dbReference>
<organism evidence="2">
    <name type="scientific">Proboscia inermis</name>
    <dbReference type="NCBI Taxonomy" id="420281"/>
    <lineage>
        <taxon>Eukaryota</taxon>
        <taxon>Sar</taxon>
        <taxon>Stramenopiles</taxon>
        <taxon>Ochrophyta</taxon>
        <taxon>Bacillariophyta</taxon>
        <taxon>Coscinodiscophyceae</taxon>
        <taxon>Rhizosoleniophycidae</taxon>
        <taxon>Rhizosoleniales</taxon>
        <taxon>Rhizosoleniaceae</taxon>
        <taxon>Proboscia</taxon>
    </lineage>
</organism>